<dbReference type="CDD" id="cd01392">
    <property type="entry name" value="HTH_LacI"/>
    <property type="match status" value="1"/>
</dbReference>
<reference evidence="5 6" key="1">
    <citation type="submission" date="2018-04" db="EMBL/GenBank/DDBJ databases">
        <title>Cupriavidus necator CR12 genome sequencing and assembly.</title>
        <authorList>
            <person name="Ben Fekih I."/>
            <person name="Mazhar H.S."/>
            <person name="Bello S.K."/>
            <person name="Rensing C."/>
        </authorList>
    </citation>
    <scope>NUCLEOTIDE SEQUENCE [LARGE SCALE GENOMIC DNA]</scope>
    <source>
        <strain evidence="5 6">CR12</strain>
    </source>
</reference>
<comment type="caution">
    <text evidence="5">The sequence shown here is derived from an EMBL/GenBank/DDBJ whole genome shotgun (WGS) entry which is preliminary data.</text>
</comment>
<dbReference type="InterPro" id="IPR046335">
    <property type="entry name" value="LacI/GalR-like_sensor"/>
</dbReference>
<gene>
    <name evidence="5" type="ORF">DDK22_11075</name>
</gene>
<dbReference type="PROSITE" id="PS00356">
    <property type="entry name" value="HTH_LACI_1"/>
    <property type="match status" value="1"/>
</dbReference>
<dbReference type="SUPFAM" id="SSF47413">
    <property type="entry name" value="lambda repressor-like DNA-binding domains"/>
    <property type="match status" value="1"/>
</dbReference>
<dbReference type="InterPro" id="IPR000843">
    <property type="entry name" value="HTH_LacI"/>
</dbReference>
<dbReference type="AlphaFoldDB" id="A0A367PKJ8"/>
<dbReference type="SUPFAM" id="SSF53822">
    <property type="entry name" value="Periplasmic binding protein-like I"/>
    <property type="match status" value="1"/>
</dbReference>
<dbReference type="Gene3D" id="1.10.260.40">
    <property type="entry name" value="lambda repressor-like DNA-binding domains"/>
    <property type="match status" value="1"/>
</dbReference>
<dbReference type="PROSITE" id="PS50932">
    <property type="entry name" value="HTH_LACI_2"/>
    <property type="match status" value="1"/>
</dbReference>
<protein>
    <submittedName>
        <fullName evidence="5">LacI family transcriptional regulator</fullName>
    </submittedName>
</protein>
<keyword evidence="2" id="KW-0238">DNA-binding</keyword>
<evidence type="ECO:0000313" key="5">
    <source>
        <dbReference type="EMBL" id="RCJ08441.1"/>
    </source>
</evidence>
<sequence length="358" mass="38140">MSSPTRTNPSETPARVTIRDVARAAGVSVGTASRALNRSGPVSEAAVQAVERAAKALAYAPDPIAQSMRTGTSGVVGLLVSDLANPLYARIITAVETRLQREGYAMVVGNTHNSRAQEDLMVDLFRRRRVDGLILGPCEAERPEYLEQIARELPVVAMDRDFGAGGTGVHVDHFRGAFDATRYLLDLGHTRIALMTSDSALRPGRERINGYRAALEERGLAIDNTLVRSSRSAMDLTFSDALALLSAKSRPTAFICLGTRILSGVLQAMKQTGYRVPQDVSLICVGDGDLPQLYSPAITAVSWDLETVGTATAEMLLRAIGVVSGEPGAQTPAGHEIRLTTHVVMRESCAPPPAPGGN</sequence>
<feature type="domain" description="HTH lacI-type" evidence="4">
    <location>
        <begin position="16"/>
        <end position="70"/>
    </location>
</feature>
<dbReference type="GO" id="GO:0000976">
    <property type="term" value="F:transcription cis-regulatory region binding"/>
    <property type="evidence" value="ECO:0007669"/>
    <property type="project" value="TreeGrafter"/>
</dbReference>
<proteinExistence type="predicted"/>
<dbReference type="RefSeq" id="WP_114131997.1">
    <property type="nucleotide sequence ID" value="NZ_CP068436.1"/>
</dbReference>
<dbReference type="PRINTS" id="PR00036">
    <property type="entry name" value="HTHLACI"/>
</dbReference>
<evidence type="ECO:0000256" key="3">
    <source>
        <dbReference type="ARBA" id="ARBA00023163"/>
    </source>
</evidence>
<dbReference type="Pfam" id="PF00356">
    <property type="entry name" value="LacI"/>
    <property type="match status" value="1"/>
</dbReference>
<name>A0A367PKJ8_CUPNE</name>
<dbReference type="InterPro" id="IPR028082">
    <property type="entry name" value="Peripla_BP_I"/>
</dbReference>
<dbReference type="GO" id="GO:0003700">
    <property type="term" value="F:DNA-binding transcription factor activity"/>
    <property type="evidence" value="ECO:0007669"/>
    <property type="project" value="TreeGrafter"/>
</dbReference>
<keyword evidence="1" id="KW-0805">Transcription regulation</keyword>
<accession>A0A367PKJ8</accession>
<evidence type="ECO:0000259" key="4">
    <source>
        <dbReference type="PROSITE" id="PS50932"/>
    </source>
</evidence>
<dbReference type="PANTHER" id="PTHR30146">
    <property type="entry name" value="LACI-RELATED TRANSCRIPTIONAL REPRESSOR"/>
    <property type="match status" value="1"/>
</dbReference>
<dbReference type="Pfam" id="PF13377">
    <property type="entry name" value="Peripla_BP_3"/>
    <property type="match status" value="1"/>
</dbReference>
<evidence type="ECO:0000256" key="1">
    <source>
        <dbReference type="ARBA" id="ARBA00023015"/>
    </source>
</evidence>
<keyword evidence="3" id="KW-0804">Transcription</keyword>
<evidence type="ECO:0000313" key="6">
    <source>
        <dbReference type="Proteomes" id="UP000253501"/>
    </source>
</evidence>
<dbReference type="EMBL" id="QDHA01000024">
    <property type="protein sequence ID" value="RCJ08441.1"/>
    <property type="molecule type" value="Genomic_DNA"/>
</dbReference>
<dbReference type="Proteomes" id="UP000253501">
    <property type="component" value="Unassembled WGS sequence"/>
</dbReference>
<organism evidence="5 6">
    <name type="scientific">Cupriavidus necator</name>
    <name type="common">Alcaligenes eutrophus</name>
    <name type="synonym">Ralstonia eutropha</name>
    <dbReference type="NCBI Taxonomy" id="106590"/>
    <lineage>
        <taxon>Bacteria</taxon>
        <taxon>Pseudomonadati</taxon>
        <taxon>Pseudomonadota</taxon>
        <taxon>Betaproteobacteria</taxon>
        <taxon>Burkholderiales</taxon>
        <taxon>Burkholderiaceae</taxon>
        <taxon>Cupriavidus</taxon>
    </lineage>
</organism>
<dbReference type="Gene3D" id="3.40.50.2300">
    <property type="match status" value="2"/>
</dbReference>
<evidence type="ECO:0000256" key="2">
    <source>
        <dbReference type="ARBA" id="ARBA00023125"/>
    </source>
</evidence>
<dbReference type="PANTHER" id="PTHR30146:SF138">
    <property type="entry name" value="TRANSCRIPTIONAL REGULATORY PROTEIN"/>
    <property type="match status" value="1"/>
</dbReference>
<dbReference type="InterPro" id="IPR010982">
    <property type="entry name" value="Lambda_DNA-bd_dom_sf"/>
</dbReference>
<dbReference type="SMART" id="SM00354">
    <property type="entry name" value="HTH_LACI"/>
    <property type="match status" value="1"/>
</dbReference>